<evidence type="ECO:0000256" key="1">
    <source>
        <dbReference type="SAM" id="SignalP"/>
    </source>
</evidence>
<comment type="caution">
    <text evidence="4">The sequence shown here is derived from an EMBL/GenBank/DDBJ whole genome shotgun (WGS) entry which is preliminary data.</text>
</comment>
<dbReference type="RefSeq" id="WP_182669720.1">
    <property type="nucleotide sequence ID" value="NZ_JACHTE010000007.1"/>
</dbReference>
<feature type="signal peptide" evidence="1">
    <location>
        <begin position="1"/>
        <end position="22"/>
    </location>
</feature>
<dbReference type="InterPro" id="IPR032288">
    <property type="entry name" value="Metallophos_C"/>
</dbReference>
<name>A0A7W3U4Q4_9GAMM</name>
<protein>
    <submittedName>
        <fullName evidence="4">Calcineurin-like phosphoesterase C-terminal domain-containing protein</fullName>
    </submittedName>
</protein>
<keyword evidence="5" id="KW-1185">Reference proteome</keyword>
<dbReference type="EMBL" id="JACHTE010000007">
    <property type="protein sequence ID" value="MBB1088932.1"/>
    <property type="molecule type" value="Genomic_DNA"/>
</dbReference>
<accession>A0A7W3U4Q4</accession>
<dbReference type="PANTHER" id="PTHR43143">
    <property type="entry name" value="METALLOPHOSPHOESTERASE, CALCINEURIN SUPERFAMILY"/>
    <property type="match status" value="1"/>
</dbReference>
<dbReference type="PANTHER" id="PTHR43143:SF6">
    <property type="entry name" value="BLL3016 PROTEIN"/>
    <property type="match status" value="1"/>
</dbReference>
<reference evidence="4 5" key="1">
    <citation type="submission" date="2020-07" db="EMBL/GenBank/DDBJ databases">
        <authorList>
            <person name="Xu S."/>
            <person name="Li A."/>
        </authorList>
    </citation>
    <scope>NUCLEOTIDE SEQUENCE [LARGE SCALE GENOMIC DNA]</scope>
    <source>
        <strain evidence="4 5">SG-8</strain>
    </source>
</reference>
<evidence type="ECO:0000259" key="2">
    <source>
        <dbReference type="Pfam" id="PF16370"/>
    </source>
</evidence>
<sequence>MPRLLPCLAGLLTCLAAGTAGAATPPCEPGAVFSDLDGDGRRSPNEPGVDGVAVSDGRTLVRTDASGRYRLPVGEGGMVFVVKPPAFDLPRREDGLPAHWQDVRGSACPAFGLQPAAGVARPALEVLVFGDPQPKSAVDVDYYRRDIVDPLRASGEAAGAGLGLTLGDVVHDDLSLYPAMNAVTASLGLPWLHAPGNHDLDFDSSHDIGSLATFQGQYGPDTLAWEEPEASFVVLDNVVYQPDQRPAYVGGIREDQFAFLEAYLATARRDRLLVLAAHIPFFDVAPGQETFRHGDRARLFGMLRPFPKVLLLTAHGHIQRHVWHDGESGWQGAEPLHEYNVGAACGAFWSGVKDADGIPDATMADGTPNGHARLQVFGDGRYALSWQPSRQQDTSASTAAMRLHGPRVLRRGSWPGTGLFANVYMGDAATRVEYRIDGGEWEAMRRVEVADPWLVAQNAGDDASDRLRGYDRAPEAKPSTHLWRINLPTDLAVGVHRVEVRAFDRWHGAQHASTTYRLDEASP</sequence>
<dbReference type="Proteomes" id="UP000552587">
    <property type="component" value="Unassembled WGS sequence"/>
</dbReference>
<organism evidence="4 5">
    <name type="scientific">Marilutibacter penaei</name>
    <dbReference type="NCBI Taxonomy" id="2759900"/>
    <lineage>
        <taxon>Bacteria</taxon>
        <taxon>Pseudomonadati</taxon>
        <taxon>Pseudomonadota</taxon>
        <taxon>Gammaproteobacteria</taxon>
        <taxon>Lysobacterales</taxon>
        <taxon>Lysobacteraceae</taxon>
        <taxon>Marilutibacter</taxon>
    </lineage>
</organism>
<keyword evidence="1" id="KW-0732">Signal</keyword>
<dbReference type="SUPFAM" id="SSF56300">
    <property type="entry name" value="Metallo-dependent phosphatases"/>
    <property type="match status" value="1"/>
</dbReference>
<evidence type="ECO:0000313" key="4">
    <source>
        <dbReference type="EMBL" id="MBB1088932.1"/>
    </source>
</evidence>
<dbReference type="InterPro" id="IPR029052">
    <property type="entry name" value="Metallo-depent_PP-like"/>
</dbReference>
<feature type="domain" description="Calcineurin-like phosphoesterase C-terminal" evidence="2">
    <location>
        <begin position="338"/>
        <end position="507"/>
    </location>
</feature>
<dbReference type="Pfam" id="PF16371">
    <property type="entry name" value="MetallophosN"/>
    <property type="match status" value="1"/>
</dbReference>
<dbReference type="InterPro" id="IPR051918">
    <property type="entry name" value="STPP_CPPED1"/>
</dbReference>
<proteinExistence type="predicted"/>
<evidence type="ECO:0000313" key="5">
    <source>
        <dbReference type="Proteomes" id="UP000552587"/>
    </source>
</evidence>
<dbReference type="AlphaFoldDB" id="A0A7W3U4Q4"/>
<feature type="chain" id="PRO_5030977017" evidence="1">
    <location>
        <begin position="23"/>
        <end position="523"/>
    </location>
</feature>
<gene>
    <name evidence="4" type="ORF">H4F99_10560</name>
</gene>
<dbReference type="InterPro" id="IPR032285">
    <property type="entry name" value="Metallophos_N"/>
</dbReference>
<evidence type="ECO:0000259" key="3">
    <source>
        <dbReference type="Pfam" id="PF16371"/>
    </source>
</evidence>
<dbReference type="Gene3D" id="3.60.21.10">
    <property type="match status" value="1"/>
</dbReference>
<feature type="domain" description="Calcineurin-like phosphoesterase N-terminal" evidence="3">
    <location>
        <begin position="43"/>
        <end position="104"/>
    </location>
</feature>
<dbReference type="Pfam" id="PF16370">
    <property type="entry name" value="MetallophosC"/>
    <property type="match status" value="1"/>
</dbReference>